<feature type="chain" id="PRO_5032822315" evidence="1">
    <location>
        <begin position="24"/>
        <end position="305"/>
    </location>
</feature>
<dbReference type="InterPro" id="IPR050266">
    <property type="entry name" value="AB_hydrolase_sf"/>
</dbReference>
<evidence type="ECO:0000313" key="3">
    <source>
        <dbReference type="EMBL" id="MBA8886606.1"/>
    </source>
</evidence>
<dbReference type="InterPro" id="IPR000073">
    <property type="entry name" value="AB_hydrolase_1"/>
</dbReference>
<evidence type="ECO:0000313" key="4">
    <source>
        <dbReference type="Proteomes" id="UP000550401"/>
    </source>
</evidence>
<dbReference type="Proteomes" id="UP000550401">
    <property type="component" value="Unassembled WGS sequence"/>
</dbReference>
<keyword evidence="4" id="KW-1185">Reference proteome</keyword>
<comment type="caution">
    <text evidence="3">The sequence shown here is derived from an EMBL/GenBank/DDBJ whole genome shotgun (WGS) entry which is preliminary data.</text>
</comment>
<evidence type="ECO:0000256" key="1">
    <source>
        <dbReference type="SAM" id="SignalP"/>
    </source>
</evidence>
<dbReference type="GO" id="GO:0033961">
    <property type="term" value="F:cis-stilbene-oxide hydrolase activity"/>
    <property type="evidence" value="ECO:0007669"/>
    <property type="project" value="UniProtKB-EC"/>
</dbReference>
<evidence type="ECO:0000259" key="2">
    <source>
        <dbReference type="Pfam" id="PF12697"/>
    </source>
</evidence>
<dbReference type="PANTHER" id="PTHR43798:SF27">
    <property type="entry name" value="HYDROLASE ALPHA_BETA HYDROLASE FOLD FAMILY"/>
    <property type="match status" value="1"/>
</dbReference>
<keyword evidence="3" id="KW-0378">Hydrolase</keyword>
<dbReference type="EC" id="3.3.2.9" evidence="3"/>
<dbReference type="GO" id="GO:0016020">
    <property type="term" value="C:membrane"/>
    <property type="evidence" value="ECO:0007669"/>
    <property type="project" value="TreeGrafter"/>
</dbReference>
<name>A0A839EW48_9GAMM</name>
<feature type="signal peptide" evidence="1">
    <location>
        <begin position="1"/>
        <end position="23"/>
    </location>
</feature>
<feature type="domain" description="AB hydrolase-1" evidence="2">
    <location>
        <begin position="54"/>
        <end position="287"/>
    </location>
</feature>
<gene>
    <name evidence="3" type="ORF">FHW12_000797</name>
</gene>
<reference evidence="3 4" key="1">
    <citation type="submission" date="2020-07" db="EMBL/GenBank/DDBJ databases">
        <title>Genomic Encyclopedia of Type Strains, Phase IV (KMG-V): Genome sequencing to study the core and pangenomes of soil and plant-associated prokaryotes.</title>
        <authorList>
            <person name="Whitman W."/>
        </authorList>
    </citation>
    <scope>NUCLEOTIDE SEQUENCE [LARGE SCALE GENOMIC DNA]</scope>
    <source>
        <strain evidence="3 4">RH2WT43</strain>
    </source>
</reference>
<dbReference type="Gene3D" id="3.40.50.1820">
    <property type="entry name" value="alpha/beta hydrolase"/>
    <property type="match status" value="1"/>
</dbReference>
<proteinExistence type="predicted"/>
<dbReference type="SUPFAM" id="SSF53474">
    <property type="entry name" value="alpha/beta-Hydrolases"/>
    <property type="match status" value="1"/>
</dbReference>
<dbReference type="PANTHER" id="PTHR43798">
    <property type="entry name" value="MONOACYLGLYCEROL LIPASE"/>
    <property type="match status" value="1"/>
</dbReference>
<accession>A0A839EW48</accession>
<sequence length="305" mass="32447">MRTSPLGWLAWLGLLAATARVWAAPALREGDVDVGDGVRIHYVEGGRSDAATTVLFVPGWATTAAVWRDAMAALADEARVVAIDPRSQGASTISLRGNTPEQRAHDLCAVIRSLALSRVVLVGWSQGVQDVAAYAAAFGGDGIAGYVLVDAPVAGGAAASIAQPDALRQTLERFALYQQHPREYLDGMMNAIIRSPPARRRIAEYVEAGLRTPPDLGVAMLVADFVAYDRRPALAKFDRPTLVVASALSPELDAQRRMAEAIRGARFETVADAGHALFLDQPERFNALLAGFLHRYAAAGTPPAA</sequence>
<dbReference type="EMBL" id="JACGXL010000001">
    <property type="protein sequence ID" value="MBA8886606.1"/>
    <property type="molecule type" value="Genomic_DNA"/>
</dbReference>
<protein>
    <submittedName>
        <fullName evidence="3">Microsomal epoxide hydrolase</fullName>
        <ecNumber evidence="3">3.3.2.9</ecNumber>
    </submittedName>
</protein>
<dbReference type="InterPro" id="IPR029058">
    <property type="entry name" value="AB_hydrolase_fold"/>
</dbReference>
<dbReference type="Pfam" id="PF12697">
    <property type="entry name" value="Abhydrolase_6"/>
    <property type="match status" value="1"/>
</dbReference>
<keyword evidence="1" id="KW-0732">Signal</keyword>
<organism evidence="3 4">
    <name type="scientific">Dokdonella fugitiva</name>
    <dbReference type="NCBI Taxonomy" id="328517"/>
    <lineage>
        <taxon>Bacteria</taxon>
        <taxon>Pseudomonadati</taxon>
        <taxon>Pseudomonadota</taxon>
        <taxon>Gammaproteobacteria</taxon>
        <taxon>Lysobacterales</taxon>
        <taxon>Rhodanobacteraceae</taxon>
        <taxon>Dokdonella</taxon>
    </lineage>
</organism>
<dbReference type="RefSeq" id="WP_182529671.1">
    <property type="nucleotide sequence ID" value="NZ_JACGXL010000001.1"/>
</dbReference>
<dbReference type="AlphaFoldDB" id="A0A839EW48"/>